<dbReference type="PANTHER" id="PTHR38454">
    <property type="entry name" value="INTEGRAL MEMBRANE PROTEIN-RELATED"/>
    <property type="match status" value="1"/>
</dbReference>
<gene>
    <name evidence="3" type="ORF">IAA54_05720</name>
</gene>
<dbReference type="Proteomes" id="UP000886785">
    <property type="component" value="Unassembled WGS sequence"/>
</dbReference>
<feature type="transmembrane region" description="Helical" evidence="2">
    <location>
        <begin position="164"/>
        <end position="197"/>
    </location>
</feature>
<feature type="transmembrane region" description="Helical" evidence="2">
    <location>
        <begin position="738"/>
        <end position="759"/>
    </location>
</feature>
<dbReference type="AlphaFoldDB" id="A0A9D1DQE8"/>
<evidence type="ECO:0000256" key="1">
    <source>
        <dbReference type="SAM" id="MobiDB-lite"/>
    </source>
</evidence>
<reference evidence="3" key="1">
    <citation type="submission" date="2020-10" db="EMBL/GenBank/DDBJ databases">
        <authorList>
            <person name="Gilroy R."/>
        </authorList>
    </citation>
    <scope>NUCLEOTIDE SEQUENCE</scope>
    <source>
        <strain evidence="3">ChiSjej1B19-7085</strain>
    </source>
</reference>
<feature type="transmembrane region" description="Helical" evidence="2">
    <location>
        <begin position="113"/>
        <end position="135"/>
    </location>
</feature>
<comment type="caution">
    <text evidence="3">The sequence shown here is derived from an EMBL/GenBank/DDBJ whole genome shotgun (WGS) entry which is preliminary data.</text>
</comment>
<protein>
    <submittedName>
        <fullName evidence="3">YfhO family protein</fullName>
    </submittedName>
</protein>
<reference evidence="3" key="2">
    <citation type="journal article" date="2021" name="PeerJ">
        <title>Extensive microbial diversity within the chicken gut microbiome revealed by metagenomics and culture.</title>
        <authorList>
            <person name="Gilroy R."/>
            <person name="Ravi A."/>
            <person name="Getino M."/>
            <person name="Pursley I."/>
            <person name="Horton D.L."/>
            <person name="Alikhan N.F."/>
            <person name="Baker D."/>
            <person name="Gharbi K."/>
            <person name="Hall N."/>
            <person name="Watson M."/>
            <person name="Adriaenssens E.M."/>
            <person name="Foster-Nyarko E."/>
            <person name="Jarju S."/>
            <person name="Secka A."/>
            <person name="Antonio M."/>
            <person name="Oren A."/>
            <person name="Chaudhuri R.R."/>
            <person name="La Ragione R."/>
            <person name="Hildebrand F."/>
            <person name="Pallen M.J."/>
        </authorList>
    </citation>
    <scope>NUCLEOTIDE SEQUENCE</scope>
    <source>
        <strain evidence="3">ChiSjej1B19-7085</strain>
    </source>
</reference>
<keyword evidence="2" id="KW-0812">Transmembrane</keyword>
<feature type="transmembrane region" description="Helical" evidence="2">
    <location>
        <begin position="283"/>
        <end position="302"/>
    </location>
</feature>
<feature type="compositionally biased region" description="Pro residues" evidence="1">
    <location>
        <begin position="804"/>
        <end position="823"/>
    </location>
</feature>
<name>A0A9D1DQE8_9FIRM</name>
<keyword evidence="2" id="KW-0472">Membrane</keyword>
<feature type="transmembrane region" description="Helical" evidence="2">
    <location>
        <begin position="209"/>
        <end position="233"/>
    </location>
</feature>
<feature type="transmembrane region" description="Helical" evidence="2">
    <location>
        <begin position="314"/>
        <end position="332"/>
    </location>
</feature>
<proteinExistence type="predicted"/>
<dbReference type="EMBL" id="DVHF01000066">
    <property type="protein sequence ID" value="HIR57149.1"/>
    <property type="molecule type" value="Genomic_DNA"/>
</dbReference>
<evidence type="ECO:0000256" key="2">
    <source>
        <dbReference type="SAM" id="Phobius"/>
    </source>
</evidence>
<feature type="transmembrane region" description="Helical" evidence="2">
    <location>
        <begin position="338"/>
        <end position="356"/>
    </location>
</feature>
<feature type="compositionally biased region" description="Basic and acidic residues" evidence="1">
    <location>
        <begin position="913"/>
        <end position="929"/>
    </location>
</feature>
<feature type="transmembrane region" description="Helical" evidence="2">
    <location>
        <begin position="408"/>
        <end position="429"/>
    </location>
</feature>
<dbReference type="InterPro" id="IPR018580">
    <property type="entry name" value="Uncharacterised_YfhO"/>
</dbReference>
<dbReference type="Pfam" id="PF09586">
    <property type="entry name" value="YfhO"/>
    <property type="match status" value="2"/>
</dbReference>
<dbReference type="PANTHER" id="PTHR38454:SF1">
    <property type="entry name" value="INTEGRAL MEMBRANE PROTEIN"/>
    <property type="match status" value="1"/>
</dbReference>
<feature type="region of interest" description="Disordered" evidence="1">
    <location>
        <begin position="804"/>
        <end position="929"/>
    </location>
</feature>
<evidence type="ECO:0000313" key="4">
    <source>
        <dbReference type="Proteomes" id="UP000886785"/>
    </source>
</evidence>
<feature type="transmembrane region" description="Helical" evidence="2">
    <location>
        <begin position="87"/>
        <end position="107"/>
    </location>
</feature>
<keyword evidence="2" id="KW-1133">Transmembrane helix</keyword>
<organism evidence="3 4">
    <name type="scientific">Candidatus Gallacutalibacter pullicola</name>
    <dbReference type="NCBI Taxonomy" id="2840830"/>
    <lineage>
        <taxon>Bacteria</taxon>
        <taxon>Bacillati</taxon>
        <taxon>Bacillota</taxon>
        <taxon>Clostridia</taxon>
        <taxon>Eubacteriales</taxon>
        <taxon>Candidatus Gallacutalibacter</taxon>
    </lineage>
</organism>
<accession>A0A9D1DQE8</accession>
<sequence>MGLFLALIVFLPFIIFDDGYFLFYGDYNVQQVPFYQMCHDAIRSGNWRWNWTTDLGANFIGSYSFYLLGSPFFWLTIPFSSEMVPHLMGPLLILKFACASLTGYIYLKRYTRAQGYAVIGGLLYAFSGFSVYNIFFNHFHEAIVFFPLLLAALDEFMYHRRRGIFIFAVAMCCFVNYYFFVGQVVFCIIYWFVRILCRSWRFSLRDLAILLLESVLGLLLTSVLLLPTILAVVQNPRVNNPPNGWNALIYGWSQRYFHILQCLFFPPDLPARPNFTPDSGSKWSSLGAWLPLFSMTGVIGFLQSRRRHWLKKMLGILFLMAGVPILNSAFQLFNSSYYARWFYMLTLMMSLATILAMQNSGIDWARALRWTAGITIGMAVAIGLMPSTETVDGVEITTIGLEDYPTRFWTYVAIALMSLLLLSIVLRYYKRNTKKFLRYTTVGVSVIAVIYSAFFIALGKTQTENVRDQLLPNAMNGRSKIDLPDLENCRSDFYEAMDNQAMYWQIPSIQAFHSIVPGSIMEFYPSIGVTRDVGSRPDTSTYGLRGLTSCRWLFDFTGDSERFGGDENPHSDPKMPGWTYYDTQNSYDIWENKYYIPMGFSYDYYVTEEQYEETPVANRHLLLLKALVLSDEQIQEYSGMLYPLSTEGLLYTNEEYYRDCRARRSMSSTSFSHDNTGFSATFESDKPRLVFFSVPYESGWSAEVNGQEVQIEKVSVGFMAVRVPAGTSEIRFTYRTPGLLAGIGISAVSLLAILIYLLIIHGRDRFWNREYGRHIYRVRQPLPDPHKYQSILWERIRQNYCLPVPEPAPPEPEYPPAVDPDPAPDAQISAPDGEAEPSAPDPAWDDGTIPDAPEPSGAESRNFPPPPAPDGEAEPSVLDPAWDDGSIPDAPEPSGAESQNFPPPPVLDGEAESSARETGPDDAPGQKEE</sequence>
<feature type="transmembrane region" description="Helical" evidence="2">
    <location>
        <begin position="436"/>
        <end position="458"/>
    </location>
</feature>
<feature type="transmembrane region" description="Helical" evidence="2">
    <location>
        <begin position="55"/>
        <end position="75"/>
    </location>
</feature>
<evidence type="ECO:0000313" key="3">
    <source>
        <dbReference type="EMBL" id="HIR57149.1"/>
    </source>
</evidence>
<feature type="transmembrane region" description="Helical" evidence="2">
    <location>
        <begin position="368"/>
        <end position="388"/>
    </location>
</feature>